<dbReference type="InterPro" id="IPR010992">
    <property type="entry name" value="IHF-like_DNA-bd_dom_sf"/>
</dbReference>
<dbReference type="Pfam" id="PF18291">
    <property type="entry name" value="HU-HIG"/>
    <property type="match status" value="1"/>
</dbReference>
<dbReference type="AlphaFoldDB" id="A0A1I7IBP8"/>
<evidence type="ECO:0000313" key="3">
    <source>
        <dbReference type="EMBL" id="SFU70210.1"/>
    </source>
</evidence>
<keyword evidence="4" id="KW-1185">Reference proteome</keyword>
<dbReference type="Gene3D" id="4.10.520.10">
    <property type="entry name" value="IHF-like DNA-binding proteins"/>
    <property type="match status" value="1"/>
</dbReference>
<protein>
    <submittedName>
        <fullName evidence="3">DNA-binding protein, histone-like, putative</fullName>
    </submittedName>
</protein>
<organism evidence="3 4">
    <name type="scientific">Pustulibacterium marinum</name>
    <dbReference type="NCBI Taxonomy" id="1224947"/>
    <lineage>
        <taxon>Bacteria</taxon>
        <taxon>Pseudomonadati</taxon>
        <taxon>Bacteroidota</taxon>
        <taxon>Flavobacteriia</taxon>
        <taxon>Flavobacteriales</taxon>
        <taxon>Flavobacteriaceae</taxon>
        <taxon>Pustulibacterium</taxon>
    </lineage>
</organism>
<dbReference type="InterPro" id="IPR005902">
    <property type="entry name" value="HU_DNA-bd_put"/>
</dbReference>
<evidence type="ECO:0000256" key="1">
    <source>
        <dbReference type="ARBA" id="ARBA00023125"/>
    </source>
</evidence>
<dbReference type="EMBL" id="FPBK01000014">
    <property type="protein sequence ID" value="SFU70210.1"/>
    <property type="molecule type" value="Genomic_DNA"/>
</dbReference>
<dbReference type="InterPro" id="IPR041607">
    <property type="entry name" value="HU-HIG"/>
</dbReference>
<dbReference type="Proteomes" id="UP000199138">
    <property type="component" value="Unassembled WGS sequence"/>
</dbReference>
<dbReference type="STRING" id="1224947.SAMN05216480_11460"/>
<gene>
    <name evidence="3" type="ORF">SAMN05216480_11460</name>
</gene>
<dbReference type="OrthoDB" id="9809801at2"/>
<proteinExistence type="predicted"/>
<evidence type="ECO:0000313" key="4">
    <source>
        <dbReference type="Proteomes" id="UP000199138"/>
    </source>
</evidence>
<dbReference type="GO" id="GO:0003677">
    <property type="term" value="F:DNA binding"/>
    <property type="evidence" value="ECO:0007669"/>
    <property type="project" value="UniProtKB-KW"/>
</dbReference>
<dbReference type="RefSeq" id="WP_093026088.1">
    <property type="nucleotide sequence ID" value="NZ_FPBK01000014.1"/>
</dbReference>
<keyword evidence="1 3" id="KW-0238">DNA-binding</keyword>
<dbReference type="SUPFAM" id="SSF47729">
    <property type="entry name" value="IHF-like DNA-binding proteins"/>
    <property type="match status" value="1"/>
</dbReference>
<dbReference type="NCBIfam" id="TIGR01201">
    <property type="entry name" value="HU_rel"/>
    <property type="match status" value="1"/>
</dbReference>
<feature type="domain" description="HU" evidence="2">
    <location>
        <begin position="1"/>
        <end position="124"/>
    </location>
</feature>
<name>A0A1I7IBP8_9FLAO</name>
<reference evidence="4" key="1">
    <citation type="submission" date="2016-10" db="EMBL/GenBank/DDBJ databases">
        <authorList>
            <person name="Varghese N."/>
            <person name="Submissions S."/>
        </authorList>
    </citation>
    <scope>NUCLEOTIDE SEQUENCE [LARGE SCALE GENOMIC DNA]</scope>
    <source>
        <strain evidence="4">CGMCC 1.12333</strain>
    </source>
</reference>
<accession>A0A1I7IBP8</accession>
<evidence type="ECO:0000259" key="2">
    <source>
        <dbReference type="Pfam" id="PF18291"/>
    </source>
</evidence>
<sequence>MAVHYRVHPRPNPQDREAPAKYYATAVLQGETNLDTLANAISHQCSLTRSDCYAVLVALEDNLMEELQAGRSVKLGRIGSFRVSLTSEGMPTATEVNPTKFKQQKIIFKPAKALQSMLKKLRYKKLK</sequence>